<dbReference type="EMBL" id="VWOX01000005">
    <property type="protein sequence ID" value="KAA5543746.1"/>
    <property type="molecule type" value="Genomic_DNA"/>
</dbReference>
<dbReference type="PANTHER" id="PTHR36513:SF1">
    <property type="entry name" value="TRANSMEMBRANE PROTEIN"/>
    <property type="match status" value="1"/>
</dbReference>
<dbReference type="Pfam" id="PF05990">
    <property type="entry name" value="DUF900"/>
    <property type="match status" value="1"/>
</dbReference>
<dbReference type="GO" id="GO:0016787">
    <property type="term" value="F:hydrolase activity"/>
    <property type="evidence" value="ECO:0007669"/>
    <property type="project" value="UniProtKB-KW"/>
</dbReference>
<organism evidence="4 5">
    <name type="scientific">Roseiconus nitratireducens</name>
    <dbReference type="NCBI Taxonomy" id="2605748"/>
    <lineage>
        <taxon>Bacteria</taxon>
        <taxon>Pseudomonadati</taxon>
        <taxon>Planctomycetota</taxon>
        <taxon>Planctomycetia</taxon>
        <taxon>Pirellulales</taxon>
        <taxon>Pirellulaceae</taxon>
        <taxon>Roseiconus</taxon>
    </lineage>
</organism>
<keyword evidence="2" id="KW-0472">Membrane</keyword>
<dbReference type="Gene3D" id="3.40.50.1820">
    <property type="entry name" value="alpha/beta hydrolase"/>
    <property type="match status" value="1"/>
</dbReference>
<dbReference type="InterPro" id="IPR029058">
    <property type="entry name" value="AB_hydrolase_fold"/>
</dbReference>
<keyword evidence="5" id="KW-1185">Reference proteome</keyword>
<feature type="chain" id="PRO_5024384074" evidence="3">
    <location>
        <begin position="28"/>
        <end position="589"/>
    </location>
</feature>
<name>A0A5M6DB58_9BACT</name>
<keyword evidence="2" id="KW-1133">Transmembrane helix</keyword>
<dbReference type="PANTHER" id="PTHR36513">
    <property type="entry name" value="ABC TRANSMEMBRANE TYPE-1 DOMAIN-CONTAINING PROTEIN"/>
    <property type="match status" value="1"/>
</dbReference>
<evidence type="ECO:0000256" key="1">
    <source>
        <dbReference type="SAM" id="MobiDB-lite"/>
    </source>
</evidence>
<protein>
    <submittedName>
        <fullName evidence="4">Alpha/beta fold hydrolase</fullName>
    </submittedName>
</protein>
<evidence type="ECO:0000313" key="5">
    <source>
        <dbReference type="Proteomes" id="UP000324479"/>
    </source>
</evidence>
<evidence type="ECO:0000256" key="2">
    <source>
        <dbReference type="SAM" id="Phobius"/>
    </source>
</evidence>
<feature type="compositionally biased region" description="Low complexity" evidence="1">
    <location>
        <begin position="146"/>
        <end position="156"/>
    </location>
</feature>
<feature type="signal peptide" evidence="3">
    <location>
        <begin position="1"/>
        <end position="27"/>
    </location>
</feature>
<feature type="compositionally biased region" description="Basic and acidic residues" evidence="1">
    <location>
        <begin position="32"/>
        <end position="46"/>
    </location>
</feature>
<accession>A0A5M6DB58</accession>
<comment type="caution">
    <text evidence="4">The sequence shown here is derived from an EMBL/GenBank/DDBJ whole genome shotgun (WGS) entry which is preliminary data.</text>
</comment>
<evidence type="ECO:0000313" key="4">
    <source>
        <dbReference type="EMBL" id="KAA5543746.1"/>
    </source>
</evidence>
<dbReference type="Proteomes" id="UP000324479">
    <property type="component" value="Unassembled WGS sequence"/>
</dbReference>
<gene>
    <name evidence="4" type="ORF">FYK55_11205</name>
</gene>
<feature type="transmembrane region" description="Helical" evidence="2">
    <location>
        <begin position="213"/>
        <end position="233"/>
    </location>
</feature>
<keyword evidence="3" id="KW-0732">Signal</keyword>
<dbReference type="AlphaFoldDB" id="A0A5M6DB58"/>
<dbReference type="InterPro" id="IPR010297">
    <property type="entry name" value="DUF900_hydrolase"/>
</dbReference>
<reference evidence="4 5" key="1">
    <citation type="submission" date="2019-08" db="EMBL/GenBank/DDBJ databases">
        <authorList>
            <person name="Dhanesh K."/>
            <person name="Kumar G."/>
            <person name="Sasikala C."/>
            <person name="Venkata Ramana C."/>
        </authorList>
    </citation>
    <scope>NUCLEOTIDE SEQUENCE [LARGE SCALE GENOMIC DNA]</scope>
    <source>
        <strain evidence="4 5">JC645</strain>
    </source>
</reference>
<keyword evidence="4" id="KW-0378">Hydrolase</keyword>
<feature type="compositionally biased region" description="Polar residues" evidence="1">
    <location>
        <begin position="47"/>
        <end position="56"/>
    </location>
</feature>
<dbReference type="SUPFAM" id="SSF53474">
    <property type="entry name" value="alpha/beta-Hydrolases"/>
    <property type="match status" value="1"/>
</dbReference>
<proteinExistence type="predicted"/>
<evidence type="ECO:0000256" key="3">
    <source>
        <dbReference type="SAM" id="SignalP"/>
    </source>
</evidence>
<feature type="region of interest" description="Disordered" evidence="1">
    <location>
        <begin position="31"/>
        <end position="75"/>
    </location>
</feature>
<keyword evidence="2" id="KW-0812">Transmembrane</keyword>
<dbReference type="PROSITE" id="PS51257">
    <property type="entry name" value="PROKAR_LIPOPROTEIN"/>
    <property type="match status" value="1"/>
</dbReference>
<feature type="transmembrane region" description="Helical" evidence="2">
    <location>
        <begin position="240"/>
        <end position="259"/>
    </location>
</feature>
<feature type="region of interest" description="Disordered" evidence="1">
    <location>
        <begin position="146"/>
        <end position="176"/>
    </location>
</feature>
<sequence>MPFPSRLIVSTKSSRACFLLLASVALAGCGGERSESAADRTARRSETGSPTESDFTSVPPGSVQSPVDDAVSGTGAAVPMAAEVAREERVTVDASMATRRVPLDREVATGDRRRGPTAAMRSERVETFNALPADQTPMAAAPMAIEEPSASSAQSESLERTDAIDGGPLASLPAGSVRNDESEYATVRVFYATDRQRDSLSLADYDLVGNRDAVVLLGSFALLFTTFALMCLVRSRAQSGLIWGALGGASALGVVAVLASGRAVIEKRGVTYNAQRGELVRGVCDVTVPYAHRRGVVERPSVLRLEFREDQREHIVMTSAVELSVDDFRDQLASTVSGAPEQDVLVFVHGYNVDFQSAVRRTAQLAVDLPFQGAAVCYSWPSQGTLLGYTVDETNAAWTQTHLKQFLRELVQKSGARRINVIAHSMGNRPTTQALVELGREAAAGQPVPFDHVVLAAPDIDADRFRRDLAPELVTVADHVTLYASSSDQALIASKQVHGHPRAGESGEHIVVTPGIETVDVSGIDLSLLGHSYYGDSASILQDLYELVRAGLAAPQRRLLTERPYGQLSYWQLVSQQRLSSEPAGGSTR</sequence>